<sequence length="396" mass="41414">MQQIKKPHPAMPDSLSDFALGKLASLEAKNQRRTLVDTARSMAMALSVDGGAPLISFTDNDYLGLSTHPDVIDAAKAAADQFGAGAGASRLVTGNHPLYRKLEQKIAALKGTEDAAVFGSGYLANVGIIPTLVGKEDLIIADELVHTCIHAGVQLSRATVKFFRHNDVGHAAELLAEHRAAHGRCLMVVDGVYSMDGDIAPLKELGLLAQNHDAWLLADDAHALGTIGGGRGSMHATGAEGLVPLQMGTLSKAVGSYGGYLAASKPVIDLIKTRARSFIYTTGLPPAAVGASLKALELIENDQEKVARPVKLARTFAAALGLPAPDTPIVPLVIGTEADALGASDALATEGFKVIAFRPPTVPEGTSRLRFSFSASHRDADVDRLIAVCKKLGLGD</sequence>
<evidence type="ECO:0000256" key="7">
    <source>
        <dbReference type="ARBA" id="ARBA00022756"/>
    </source>
</evidence>
<dbReference type="InterPro" id="IPR050087">
    <property type="entry name" value="AON_synthase_class-II"/>
</dbReference>
<dbReference type="RefSeq" id="WP_197420910.1">
    <property type="nucleotide sequence ID" value="NZ_JBHSCR010000014.1"/>
</dbReference>
<dbReference type="PROSITE" id="PS00599">
    <property type="entry name" value="AA_TRANSFER_CLASS_2"/>
    <property type="match status" value="1"/>
</dbReference>
<comment type="catalytic activity">
    <reaction evidence="11">
        <text>6-carboxyhexanoyl-[ACP] + L-alanine + H(+) = (8S)-8-amino-7-oxononanoate + holo-[ACP] + CO2</text>
        <dbReference type="Rhea" id="RHEA:42288"/>
        <dbReference type="Rhea" id="RHEA-COMP:9685"/>
        <dbReference type="Rhea" id="RHEA-COMP:9955"/>
        <dbReference type="ChEBI" id="CHEBI:15378"/>
        <dbReference type="ChEBI" id="CHEBI:16526"/>
        <dbReference type="ChEBI" id="CHEBI:57972"/>
        <dbReference type="ChEBI" id="CHEBI:64479"/>
        <dbReference type="ChEBI" id="CHEBI:78846"/>
        <dbReference type="ChEBI" id="CHEBI:149468"/>
        <dbReference type="EC" id="2.3.1.47"/>
    </reaction>
</comment>
<dbReference type="Gene3D" id="3.90.1150.10">
    <property type="entry name" value="Aspartate Aminotransferase, domain 1"/>
    <property type="match status" value="1"/>
</dbReference>
<dbReference type="GO" id="GO:0008483">
    <property type="term" value="F:transaminase activity"/>
    <property type="evidence" value="ECO:0007669"/>
    <property type="project" value="UniProtKB-KW"/>
</dbReference>
<evidence type="ECO:0000313" key="14">
    <source>
        <dbReference type="EMBL" id="MFC4348808.1"/>
    </source>
</evidence>
<comment type="caution">
    <text evidence="14">The sequence shown here is derived from an EMBL/GenBank/DDBJ whole genome shotgun (WGS) entry which is preliminary data.</text>
</comment>
<name>A0ABV8UEC1_9PROT</name>
<keyword evidence="15" id="KW-1185">Reference proteome</keyword>
<evidence type="ECO:0000256" key="4">
    <source>
        <dbReference type="ARBA" id="ARBA00011738"/>
    </source>
</evidence>
<dbReference type="InterPro" id="IPR004839">
    <property type="entry name" value="Aminotransferase_I/II_large"/>
</dbReference>
<evidence type="ECO:0000256" key="10">
    <source>
        <dbReference type="ARBA" id="ARBA00033381"/>
    </source>
</evidence>
<evidence type="ECO:0000256" key="2">
    <source>
        <dbReference type="ARBA" id="ARBA00004746"/>
    </source>
</evidence>
<organism evidence="14 15">
    <name type="scientific">Kordiimonas lipolytica</name>
    <dbReference type="NCBI Taxonomy" id="1662421"/>
    <lineage>
        <taxon>Bacteria</taxon>
        <taxon>Pseudomonadati</taxon>
        <taxon>Pseudomonadota</taxon>
        <taxon>Alphaproteobacteria</taxon>
        <taxon>Kordiimonadales</taxon>
        <taxon>Kordiimonadaceae</taxon>
        <taxon>Kordiimonas</taxon>
    </lineage>
</organism>
<comment type="cofactor">
    <cofactor evidence="1 12">
        <name>pyridoxal 5'-phosphate</name>
        <dbReference type="ChEBI" id="CHEBI:597326"/>
    </cofactor>
</comment>
<evidence type="ECO:0000256" key="11">
    <source>
        <dbReference type="ARBA" id="ARBA00047715"/>
    </source>
</evidence>
<gene>
    <name evidence="14" type="ORF">ACFO5Q_13220</name>
</gene>
<dbReference type="Proteomes" id="UP001595776">
    <property type="component" value="Unassembled WGS sequence"/>
</dbReference>
<keyword evidence="6" id="KW-0808">Transferase</keyword>
<dbReference type="InterPro" id="IPR001917">
    <property type="entry name" value="Aminotrans_II_pyridoxalP_BS"/>
</dbReference>
<feature type="domain" description="Aminotransferase class I/classII large" evidence="13">
    <location>
        <begin position="54"/>
        <end position="387"/>
    </location>
</feature>
<evidence type="ECO:0000259" key="13">
    <source>
        <dbReference type="Pfam" id="PF00155"/>
    </source>
</evidence>
<evidence type="ECO:0000256" key="6">
    <source>
        <dbReference type="ARBA" id="ARBA00022679"/>
    </source>
</evidence>
<dbReference type="Gene3D" id="3.40.640.10">
    <property type="entry name" value="Type I PLP-dependent aspartate aminotransferase-like (Major domain)"/>
    <property type="match status" value="1"/>
</dbReference>
<proteinExistence type="inferred from homology"/>
<keyword evidence="14" id="KW-0032">Aminotransferase</keyword>
<dbReference type="EMBL" id="JBHSCR010000014">
    <property type="protein sequence ID" value="MFC4348808.1"/>
    <property type="molecule type" value="Genomic_DNA"/>
</dbReference>
<dbReference type="PANTHER" id="PTHR13693">
    <property type="entry name" value="CLASS II AMINOTRANSFERASE/8-AMINO-7-OXONONANOATE SYNTHASE"/>
    <property type="match status" value="1"/>
</dbReference>
<comment type="pathway">
    <text evidence="2">Cofactor biosynthesis; biotin biosynthesis.</text>
</comment>
<dbReference type="InterPro" id="IPR015421">
    <property type="entry name" value="PyrdxlP-dep_Trfase_major"/>
</dbReference>
<protein>
    <recommendedName>
        <fullName evidence="5">8-amino-7-oxononanoate synthase</fullName>
        <ecNumber evidence="5">2.3.1.47</ecNumber>
    </recommendedName>
    <alternativeName>
        <fullName evidence="9">7-keto-8-amino-pelargonic acid synthase</fullName>
    </alternativeName>
    <alternativeName>
        <fullName evidence="10">8-amino-7-ketopelargonate synthase</fullName>
    </alternativeName>
</protein>
<evidence type="ECO:0000256" key="5">
    <source>
        <dbReference type="ARBA" id="ARBA00013187"/>
    </source>
</evidence>
<comment type="subunit">
    <text evidence="4">Homodimer.</text>
</comment>
<keyword evidence="7" id="KW-0093">Biotin biosynthesis</keyword>
<dbReference type="InterPro" id="IPR015424">
    <property type="entry name" value="PyrdxlP-dep_Trfase"/>
</dbReference>
<dbReference type="EC" id="2.3.1.47" evidence="5"/>
<dbReference type="Pfam" id="PF00155">
    <property type="entry name" value="Aminotran_1_2"/>
    <property type="match status" value="1"/>
</dbReference>
<evidence type="ECO:0000256" key="12">
    <source>
        <dbReference type="RuleBase" id="RU003693"/>
    </source>
</evidence>
<evidence type="ECO:0000256" key="9">
    <source>
        <dbReference type="ARBA" id="ARBA00032610"/>
    </source>
</evidence>
<dbReference type="PANTHER" id="PTHR13693:SF100">
    <property type="entry name" value="8-AMINO-7-OXONONANOATE SYNTHASE"/>
    <property type="match status" value="1"/>
</dbReference>
<reference evidence="15" key="1">
    <citation type="journal article" date="2019" name="Int. J. Syst. Evol. Microbiol.">
        <title>The Global Catalogue of Microorganisms (GCM) 10K type strain sequencing project: providing services to taxonomists for standard genome sequencing and annotation.</title>
        <authorList>
            <consortium name="The Broad Institute Genomics Platform"/>
            <consortium name="The Broad Institute Genome Sequencing Center for Infectious Disease"/>
            <person name="Wu L."/>
            <person name="Ma J."/>
        </authorList>
    </citation>
    <scope>NUCLEOTIDE SEQUENCE [LARGE SCALE GENOMIC DNA]</scope>
    <source>
        <strain evidence="15">CGMCC 1.15304</strain>
    </source>
</reference>
<evidence type="ECO:0000256" key="3">
    <source>
        <dbReference type="ARBA" id="ARBA00010008"/>
    </source>
</evidence>
<dbReference type="InterPro" id="IPR015422">
    <property type="entry name" value="PyrdxlP-dep_Trfase_small"/>
</dbReference>
<dbReference type="SUPFAM" id="SSF53383">
    <property type="entry name" value="PLP-dependent transferases"/>
    <property type="match status" value="1"/>
</dbReference>
<evidence type="ECO:0000313" key="15">
    <source>
        <dbReference type="Proteomes" id="UP001595776"/>
    </source>
</evidence>
<accession>A0ABV8UEC1</accession>
<evidence type="ECO:0000256" key="1">
    <source>
        <dbReference type="ARBA" id="ARBA00001933"/>
    </source>
</evidence>
<comment type="similarity">
    <text evidence="3">Belongs to the class-II pyridoxal-phosphate-dependent aminotransferase family. BioF subfamily.</text>
</comment>
<evidence type="ECO:0000256" key="8">
    <source>
        <dbReference type="ARBA" id="ARBA00022898"/>
    </source>
</evidence>
<dbReference type="CDD" id="cd06454">
    <property type="entry name" value="KBL_like"/>
    <property type="match status" value="1"/>
</dbReference>
<keyword evidence="8 12" id="KW-0663">Pyridoxal phosphate</keyword>